<organism evidence="2 3">
    <name type="scientific">Oceanobacillus chungangensis</name>
    <dbReference type="NCBI Taxonomy" id="1229152"/>
    <lineage>
        <taxon>Bacteria</taxon>
        <taxon>Bacillati</taxon>
        <taxon>Bacillota</taxon>
        <taxon>Bacilli</taxon>
        <taxon>Bacillales</taxon>
        <taxon>Bacillaceae</taxon>
        <taxon>Oceanobacillus</taxon>
    </lineage>
</organism>
<dbReference type="Proteomes" id="UP000256520">
    <property type="component" value="Unassembled WGS sequence"/>
</dbReference>
<proteinExistence type="predicted"/>
<dbReference type="OrthoDB" id="4304at2"/>
<dbReference type="InterPro" id="IPR015001">
    <property type="entry name" value="DUF1850"/>
</dbReference>
<accession>A0A3D8PWP9</accession>
<evidence type="ECO:0000313" key="3">
    <source>
        <dbReference type="Proteomes" id="UP000256520"/>
    </source>
</evidence>
<keyword evidence="3" id="KW-1185">Reference proteome</keyword>
<protein>
    <submittedName>
        <fullName evidence="2">DUF1850 domain-containing protein</fullName>
    </submittedName>
</protein>
<comment type="caution">
    <text evidence="2">The sequence shown here is derived from an EMBL/GenBank/DDBJ whole genome shotgun (WGS) entry which is preliminary data.</text>
</comment>
<dbReference type="EMBL" id="PIOD01000005">
    <property type="protein sequence ID" value="RDW20454.1"/>
    <property type="molecule type" value="Genomic_DNA"/>
</dbReference>
<name>A0A3D8PWP9_9BACI</name>
<reference evidence="3" key="1">
    <citation type="submission" date="2017-11" db="EMBL/GenBank/DDBJ databases">
        <authorList>
            <person name="Zhu W."/>
        </authorList>
    </citation>
    <scope>NUCLEOTIDE SEQUENCE [LARGE SCALE GENOMIC DNA]</scope>
    <source>
        <strain evidence="3">CAU 1051</strain>
    </source>
</reference>
<dbReference type="RefSeq" id="WP_115748568.1">
    <property type="nucleotide sequence ID" value="NZ_PIOD01000005.1"/>
</dbReference>
<keyword evidence="1" id="KW-1133">Transmembrane helix</keyword>
<dbReference type="Pfam" id="PF08905">
    <property type="entry name" value="DUF1850"/>
    <property type="match status" value="1"/>
</dbReference>
<feature type="transmembrane region" description="Helical" evidence="1">
    <location>
        <begin position="9"/>
        <end position="34"/>
    </location>
</feature>
<sequence>MKLTIRRTFLCSVILFMLMGILFIPYHTALVFYVENTSEIAAYLPLDKEDTFQIIFTHSIHLTDVVEKYIVTDNLEIMQYEMIYEEFGIGMPSNAEEGQTYVYEDGKHHIKDVDTIFPFMNIRNGKTVSEHRLVWGENAEHIVWFNQYFVPGAWFKVKATKLSLWELMEGVKIHD</sequence>
<gene>
    <name evidence="2" type="ORF">CWR45_04240</name>
</gene>
<evidence type="ECO:0000313" key="2">
    <source>
        <dbReference type="EMBL" id="RDW20454.1"/>
    </source>
</evidence>
<keyword evidence="1" id="KW-0812">Transmembrane</keyword>
<dbReference type="AlphaFoldDB" id="A0A3D8PWP9"/>
<evidence type="ECO:0000256" key="1">
    <source>
        <dbReference type="SAM" id="Phobius"/>
    </source>
</evidence>
<keyword evidence="1" id="KW-0472">Membrane</keyword>